<evidence type="ECO:0000256" key="7">
    <source>
        <dbReference type="ARBA" id="ARBA00022898"/>
    </source>
</evidence>
<dbReference type="AlphaFoldDB" id="Q0FX05"/>
<comment type="caution">
    <text evidence="13">The sequence shown here is derived from an EMBL/GenBank/DDBJ whole genome shotgun (WGS) entry which is preliminary data.</text>
</comment>
<dbReference type="eggNOG" id="COG0715">
    <property type="taxonomic scope" value="Bacteria"/>
</dbReference>
<evidence type="ECO:0000256" key="11">
    <source>
        <dbReference type="ARBA" id="ARBA00048179"/>
    </source>
</evidence>
<keyword evidence="6" id="KW-0479">Metal-binding</keyword>
<comment type="function">
    <text evidence="1">Responsible for the formation of the pyrimidine heterocycle in the thiamine biosynthesis pathway. Catalyzes the formation of hydroxymethylpyrimidine phosphate (HMP-P) from histidine and pyridoxal phosphate (PLP). The protein uses PLP and the active site histidine to form HMP-P, generating an inactive enzyme. The enzyme can only undergo a single turnover, which suggests it is a suicide enzyme.</text>
</comment>
<evidence type="ECO:0000313" key="14">
    <source>
        <dbReference type="Proteomes" id="UP000006230"/>
    </source>
</evidence>
<evidence type="ECO:0000259" key="12">
    <source>
        <dbReference type="Pfam" id="PF09084"/>
    </source>
</evidence>
<proteinExistence type="inferred from homology"/>
<reference evidence="13 14" key="1">
    <citation type="journal article" date="2010" name="J. Bacteriol.">
        <title>Genome sequences of Pelagibaca bermudensis HTCC2601T and Maritimibacter alkaliphilus HTCC2654T, the type strains of two marine Roseobacter genera.</title>
        <authorList>
            <person name="Thrash J.C."/>
            <person name="Cho J.C."/>
            <person name="Ferriera S."/>
            <person name="Johnson J."/>
            <person name="Vergin K.L."/>
            <person name="Giovannoni S.J."/>
        </authorList>
    </citation>
    <scope>NUCLEOTIDE SEQUENCE [LARGE SCALE GENOMIC DNA]</scope>
    <source>
        <strain evidence="14">DSM 26914 / JCM 13377 / KCTC 12554 / HTCC2601</strain>
    </source>
</reference>
<dbReference type="Gene3D" id="3.40.190.10">
    <property type="entry name" value="Periplasmic binding protein-like II"/>
    <property type="match status" value="2"/>
</dbReference>
<dbReference type="EMBL" id="AATQ01000001">
    <property type="protein sequence ID" value="EAU48397.1"/>
    <property type="molecule type" value="Genomic_DNA"/>
</dbReference>
<accession>Q0FX05</accession>
<dbReference type="OrthoDB" id="6522570at2"/>
<keyword evidence="8" id="KW-0784">Thiamine biosynthesis</keyword>
<comment type="similarity">
    <text evidence="3">Belongs to the NMT1/THI5 family.</text>
</comment>
<keyword evidence="5" id="KW-0808">Transferase</keyword>
<evidence type="ECO:0000256" key="2">
    <source>
        <dbReference type="ARBA" id="ARBA00004948"/>
    </source>
</evidence>
<name>Q0FX05_SALBH</name>
<comment type="subunit">
    <text evidence="4">Homodimer.</text>
</comment>
<protein>
    <recommendedName>
        <fullName evidence="10">Thiamine pyrimidine synthase</fullName>
    </recommendedName>
</protein>
<dbReference type="PROSITE" id="PS51318">
    <property type="entry name" value="TAT"/>
    <property type="match status" value="1"/>
</dbReference>
<keyword evidence="7" id="KW-0663">Pyridoxal phosphate</keyword>
<dbReference type="STRING" id="314265.R2601_02453"/>
<dbReference type="GO" id="GO:0016740">
    <property type="term" value="F:transferase activity"/>
    <property type="evidence" value="ECO:0007669"/>
    <property type="project" value="UniProtKB-KW"/>
</dbReference>
<evidence type="ECO:0000256" key="4">
    <source>
        <dbReference type="ARBA" id="ARBA00011738"/>
    </source>
</evidence>
<evidence type="ECO:0000256" key="10">
    <source>
        <dbReference type="ARBA" id="ARBA00033171"/>
    </source>
</evidence>
<comment type="catalytic activity">
    <reaction evidence="11">
        <text>N(6)-(pyridoxal phosphate)-L-lysyl-[4-amino-5-hydroxymethyl-2-methylpyrimidine phosphate synthase] + L-histidyl-[4-amino-5-hydroxymethyl-2-methylpyrimidine phosphate synthase] + 2 Fe(3+) + 4 H2O = L-lysyl-[4-amino-5-hydroxymethyl-2-methylpyrimidine phosphate synthase] + (2S)-2-amino-5-hydroxy-4-oxopentanoyl-[4-amino-5-hydroxymethyl-2-methylpyrimidine phosphate synthase] + 4-amino-2-methyl-5-(phosphooxymethyl)pyrimidine + 3-oxopropanoate + 2 Fe(2+) + 2 H(+)</text>
        <dbReference type="Rhea" id="RHEA:65756"/>
        <dbReference type="Rhea" id="RHEA-COMP:16892"/>
        <dbReference type="Rhea" id="RHEA-COMP:16893"/>
        <dbReference type="Rhea" id="RHEA-COMP:16894"/>
        <dbReference type="Rhea" id="RHEA-COMP:16895"/>
        <dbReference type="ChEBI" id="CHEBI:15377"/>
        <dbReference type="ChEBI" id="CHEBI:15378"/>
        <dbReference type="ChEBI" id="CHEBI:29033"/>
        <dbReference type="ChEBI" id="CHEBI:29034"/>
        <dbReference type="ChEBI" id="CHEBI:29969"/>
        <dbReference type="ChEBI" id="CHEBI:29979"/>
        <dbReference type="ChEBI" id="CHEBI:33190"/>
        <dbReference type="ChEBI" id="CHEBI:58354"/>
        <dbReference type="ChEBI" id="CHEBI:143915"/>
        <dbReference type="ChEBI" id="CHEBI:157692"/>
    </reaction>
    <physiologicalReaction direction="left-to-right" evidence="11">
        <dbReference type="Rhea" id="RHEA:65757"/>
    </physiologicalReaction>
</comment>
<dbReference type="PANTHER" id="PTHR31528:SF1">
    <property type="entry name" value="4-AMINO-5-HYDROXYMETHYL-2-METHYLPYRIMIDINE PHOSPHATE SYNTHASE THI11-RELATED"/>
    <property type="match status" value="1"/>
</dbReference>
<dbReference type="Proteomes" id="UP000006230">
    <property type="component" value="Unassembled WGS sequence"/>
</dbReference>
<organism evidence="13 14">
    <name type="scientific">Salipiger bermudensis (strain DSM 26914 / JCM 13377 / KCTC 12554 / HTCC2601)</name>
    <name type="common">Pelagibaca bermudensis</name>
    <dbReference type="NCBI Taxonomy" id="314265"/>
    <lineage>
        <taxon>Bacteria</taxon>
        <taxon>Pseudomonadati</taxon>
        <taxon>Pseudomonadota</taxon>
        <taxon>Alphaproteobacteria</taxon>
        <taxon>Rhodobacterales</taxon>
        <taxon>Roseobacteraceae</taxon>
        <taxon>Salipiger</taxon>
    </lineage>
</organism>
<dbReference type="InterPro" id="IPR027939">
    <property type="entry name" value="NMT1/THI5"/>
</dbReference>
<keyword evidence="9" id="KW-0408">Iron</keyword>
<dbReference type="InterPro" id="IPR006311">
    <property type="entry name" value="TAT_signal"/>
</dbReference>
<evidence type="ECO:0000256" key="1">
    <source>
        <dbReference type="ARBA" id="ARBA00003469"/>
    </source>
</evidence>
<dbReference type="HOGENOM" id="CLU_028871_1_1_5"/>
<evidence type="ECO:0000256" key="8">
    <source>
        <dbReference type="ARBA" id="ARBA00022977"/>
    </source>
</evidence>
<dbReference type="RefSeq" id="WP_007801787.1">
    <property type="nucleotide sequence ID" value="NZ_DS022277.1"/>
</dbReference>
<dbReference type="InterPro" id="IPR015168">
    <property type="entry name" value="SsuA/THI5"/>
</dbReference>
<comment type="pathway">
    <text evidence="2">Cofactor biosynthesis; thiamine diphosphate biosynthesis.</text>
</comment>
<evidence type="ECO:0000256" key="3">
    <source>
        <dbReference type="ARBA" id="ARBA00009406"/>
    </source>
</evidence>
<evidence type="ECO:0000313" key="13">
    <source>
        <dbReference type="EMBL" id="EAU48397.1"/>
    </source>
</evidence>
<evidence type="ECO:0000256" key="5">
    <source>
        <dbReference type="ARBA" id="ARBA00022679"/>
    </source>
</evidence>
<keyword evidence="14" id="KW-1185">Reference proteome</keyword>
<evidence type="ECO:0000256" key="9">
    <source>
        <dbReference type="ARBA" id="ARBA00023004"/>
    </source>
</evidence>
<feature type="domain" description="SsuA/THI5-like" evidence="12">
    <location>
        <begin position="55"/>
        <end position="262"/>
    </location>
</feature>
<dbReference type="GO" id="GO:0009228">
    <property type="term" value="P:thiamine biosynthetic process"/>
    <property type="evidence" value="ECO:0007669"/>
    <property type="project" value="UniProtKB-KW"/>
</dbReference>
<dbReference type="SUPFAM" id="SSF53850">
    <property type="entry name" value="Periplasmic binding protein-like II"/>
    <property type="match status" value="1"/>
</dbReference>
<dbReference type="GO" id="GO:0046872">
    <property type="term" value="F:metal ion binding"/>
    <property type="evidence" value="ECO:0007669"/>
    <property type="project" value="UniProtKB-KW"/>
</dbReference>
<evidence type="ECO:0000256" key="6">
    <source>
        <dbReference type="ARBA" id="ARBA00022723"/>
    </source>
</evidence>
<sequence length="345" mass="36583">MTIDRRTFLTGASGATVTATLGAASVTFGLGSPAAAQGMAQTYMAPSRLTLFQGFILAAEARGYFTDEGLDITVQPGTGTAIAVQQVTAGATAFGLAGPSTTCPPIANQGAPLVSIGQIGYRNFWEIASLPDKPLTHPSEFQGKTIGIASVGGAIDKHLDLMSMAEGLDPSNVNKVVTGLGPSGYAFLERGEVDGFFVFYESKTALLEQGVELHYIAADDFAPLPSDALITSTDFAEDPANEEVIVKFLRACRRGVEAMQDPANYEDIIGYLATYNPIEGAEVEKGKKILDALKFYMTPPEGVAQMAFSEADWARAIELLEVSGAIETPGTPPERFYTNRFISQV</sequence>
<gene>
    <name evidence="13" type="ORF">R2601_02453</name>
</gene>
<dbReference type="PANTHER" id="PTHR31528">
    <property type="entry name" value="4-AMINO-5-HYDROXYMETHYL-2-METHYLPYRIMIDINE PHOSPHATE SYNTHASE THI11-RELATED"/>
    <property type="match status" value="1"/>
</dbReference>
<dbReference type="Pfam" id="PF09084">
    <property type="entry name" value="NMT1"/>
    <property type="match status" value="1"/>
</dbReference>